<protein>
    <submittedName>
        <fullName evidence="3">52 kDa repressor of the inhibitor of the protein kinase-like</fullName>
    </submittedName>
</protein>
<dbReference type="InterPro" id="IPR008906">
    <property type="entry name" value="HATC_C_dom"/>
</dbReference>
<dbReference type="RefSeq" id="XP_025410434.1">
    <property type="nucleotide sequence ID" value="XM_025554649.1"/>
</dbReference>
<dbReference type="InterPro" id="IPR012337">
    <property type="entry name" value="RNaseH-like_sf"/>
</dbReference>
<name>A0A8B8FHQ9_9HEMI</name>
<gene>
    <name evidence="3" type="primary">LOC112683567</name>
</gene>
<dbReference type="GeneID" id="112683567"/>
<evidence type="ECO:0000313" key="3">
    <source>
        <dbReference type="RefSeq" id="XP_025410434.1"/>
    </source>
</evidence>
<dbReference type="AlphaFoldDB" id="A0A8B8FHQ9"/>
<reference evidence="3" key="1">
    <citation type="submission" date="2025-08" db="UniProtKB">
        <authorList>
            <consortium name="RefSeq"/>
        </authorList>
    </citation>
    <scope>IDENTIFICATION</scope>
</reference>
<dbReference type="OrthoDB" id="6603043at2759"/>
<dbReference type="PANTHER" id="PTHR46289:SF17">
    <property type="entry name" value="HAT C-TERMINAL DIMERISATION DOMAIN-CONTAINING PROTEIN"/>
    <property type="match status" value="1"/>
</dbReference>
<evidence type="ECO:0000259" key="1">
    <source>
        <dbReference type="Pfam" id="PF05699"/>
    </source>
</evidence>
<dbReference type="Pfam" id="PF05699">
    <property type="entry name" value="Dimer_Tnp_hAT"/>
    <property type="match status" value="1"/>
</dbReference>
<organism evidence="2 3">
    <name type="scientific">Sipha flava</name>
    <name type="common">yellow sugarcane aphid</name>
    <dbReference type="NCBI Taxonomy" id="143950"/>
    <lineage>
        <taxon>Eukaryota</taxon>
        <taxon>Metazoa</taxon>
        <taxon>Ecdysozoa</taxon>
        <taxon>Arthropoda</taxon>
        <taxon>Hexapoda</taxon>
        <taxon>Insecta</taxon>
        <taxon>Pterygota</taxon>
        <taxon>Neoptera</taxon>
        <taxon>Paraneoptera</taxon>
        <taxon>Hemiptera</taxon>
        <taxon>Sternorrhyncha</taxon>
        <taxon>Aphidomorpha</taxon>
        <taxon>Aphidoidea</taxon>
        <taxon>Aphididae</taxon>
        <taxon>Sipha</taxon>
    </lineage>
</organism>
<sequence length="414" mass="47617">MRGQGYDGAANMGGLFRGVQALILKEYPKALYTHRFSHCLNLCLNDASKVKQIRNTLNIIQEVSSFFRMSAKRSYILKTKLESKPFSGLKKYCETRWVERHEALSIFVDGFLEIVLALEDLMTSENDKSAILLHKSLCNFQFLITCSIMERVLGITYTISKYLQTENIDIITAKNSIEITTTKLQHIRNEVEFQKIFDSAIEMAEKVDVSPIISRTVGTQKHRANYIVNDGDCCTYYRVSIFYPYLDDLLSSFNERFNSNSSLISSLSCLLPSKIKKNTFDDLQMALEFYKDDLQIDSYSSTLKGEFELWQMKWKTETVIPTNSLDTLLNCPADIFPNIYTILKIFSILPVTTASVERSFSTLKLIKTYLRNSTSENRLNGLALLNVHRNIDIDIESLIDVFANRKERRINFKL</sequence>
<dbReference type="InterPro" id="IPR052958">
    <property type="entry name" value="IFN-induced_PKR_regulator"/>
</dbReference>
<dbReference type="GO" id="GO:0046983">
    <property type="term" value="F:protein dimerization activity"/>
    <property type="evidence" value="ECO:0007669"/>
    <property type="project" value="InterPro"/>
</dbReference>
<dbReference type="SUPFAM" id="SSF53098">
    <property type="entry name" value="Ribonuclease H-like"/>
    <property type="match status" value="1"/>
</dbReference>
<accession>A0A8B8FHQ9</accession>
<proteinExistence type="predicted"/>
<evidence type="ECO:0000313" key="2">
    <source>
        <dbReference type="Proteomes" id="UP000694846"/>
    </source>
</evidence>
<dbReference type="Proteomes" id="UP000694846">
    <property type="component" value="Unplaced"/>
</dbReference>
<keyword evidence="2" id="KW-1185">Reference proteome</keyword>
<dbReference type="PANTHER" id="PTHR46289">
    <property type="entry name" value="52 KDA REPRESSOR OF THE INHIBITOR OF THE PROTEIN KINASE-LIKE PROTEIN-RELATED"/>
    <property type="match status" value="1"/>
</dbReference>
<feature type="domain" description="HAT C-terminal dimerisation" evidence="1">
    <location>
        <begin position="332"/>
        <end position="391"/>
    </location>
</feature>